<keyword evidence="6" id="KW-1185">Reference proteome</keyword>
<dbReference type="Pfam" id="PF13193">
    <property type="entry name" value="AMP-binding_C"/>
    <property type="match status" value="1"/>
</dbReference>
<dbReference type="InterPro" id="IPR045851">
    <property type="entry name" value="AMP-bd_C_sf"/>
</dbReference>
<evidence type="ECO:0000256" key="1">
    <source>
        <dbReference type="ARBA" id="ARBA00006432"/>
    </source>
</evidence>
<dbReference type="FunFam" id="3.30.300.30:FF:000007">
    <property type="entry name" value="4-coumarate--CoA ligase 2"/>
    <property type="match status" value="1"/>
</dbReference>
<dbReference type="VEuPathDB" id="FungiDB:Z518_10309"/>
<dbReference type="GeneID" id="25298380"/>
<dbReference type="EMBL" id="KN847483">
    <property type="protein sequence ID" value="KIX00172.1"/>
    <property type="molecule type" value="Genomic_DNA"/>
</dbReference>
<dbReference type="GO" id="GO:0016405">
    <property type="term" value="F:CoA-ligase activity"/>
    <property type="evidence" value="ECO:0007669"/>
    <property type="project" value="TreeGrafter"/>
</dbReference>
<dbReference type="SUPFAM" id="SSF56801">
    <property type="entry name" value="Acetyl-CoA synthetase-like"/>
    <property type="match status" value="1"/>
</dbReference>
<evidence type="ECO:0000259" key="3">
    <source>
        <dbReference type="Pfam" id="PF00501"/>
    </source>
</evidence>
<feature type="domain" description="AMP-dependent synthetase/ligase" evidence="3">
    <location>
        <begin position="22"/>
        <end position="391"/>
    </location>
</feature>
<dbReference type="Gene3D" id="3.30.300.30">
    <property type="match status" value="1"/>
</dbReference>
<dbReference type="InterPro" id="IPR025110">
    <property type="entry name" value="AMP-bd_C"/>
</dbReference>
<feature type="domain" description="AMP-binding enzyme C-terminal" evidence="4">
    <location>
        <begin position="443"/>
        <end position="522"/>
    </location>
</feature>
<dbReference type="OrthoDB" id="6509636at2759"/>
<dbReference type="HOGENOM" id="CLU_000022_59_2_1"/>
<accession>A0A0D2FDL2</accession>
<dbReference type="PANTHER" id="PTHR24096">
    <property type="entry name" value="LONG-CHAIN-FATTY-ACID--COA LIGASE"/>
    <property type="match status" value="1"/>
</dbReference>
<dbReference type="InterPro" id="IPR000873">
    <property type="entry name" value="AMP-dep_synth/lig_dom"/>
</dbReference>
<sequence length="545" mass="60826">MPFESTFPPISVPPIDLWAFLFERTDRDYPEDHVIFVDITAQKQHTFRDVRQAATLFGQGLRQEWKWQKGDVMALFTPNSAEIGAVTFGTHWAGGVVCPFNNLYTVGELASQLKSSQAKGLATHVTCLEVAREAALLVGLPLDRIILIGGRDSKGRFQHFSDVQGASTAIERATIDPKEDLVFLVYSSGTTGLPKGVMLTHQNVMANLLQTSVMDANLTDWRIDRTIGFLPMYHIYGLALLVLAPVYRGITVQIMQKFELEQFCQIVQENKITLAYVVPPVALLLAKHSLVDKYDLSSLRILHSSAAPLTNDLVEMVYNRLKVPIKQGYGLSEASPGVSTQSWSHWNKSIGSAGNLLPSISIKFMNNRKETQIGEQGEIWLKGPNICKGYYNNPKATADSIDTEGWYRTGDIGYIDQDHNIYITDRVKELIKYNGFQVAPAQLEGLLLAHPAVNDVAVIGVYNEQRATELPRAYIVPTKGYIGDHKLEDEVSNWLNKKVAPYKRLRGGIRFVDEIPKSTAGKVLRRVLAEEARREEAQQAGRSKL</sequence>
<evidence type="ECO:0000313" key="5">
    <source>
        <dbReference type="EMBL" id="KIX00172.1"/>
    </source>
</evidence>
<evidence type="ECO:0000259" key="4">
    <source>
        <dbReference type="Pfam" id="PF13193"/>
    </source>
</evidence>
<dbReference type="PROSITE" id="PS00455">
    <property type="entry name" value="AMP_BINDING"/>
    <property type="match status" value="1"/>
</dbReference>
<dbReference type="RefSeq" id="XP_013267308.1">
    <property type="nucleotide sequence ID" value="XM_013411854.1"/>
</dbReference>
<evidence type="ECO:0008006" key="7">
    <source>
        <dbReference type="Google" id="ProtNLM"/>
    </source>
</evidence>
<dbReference type="Gene3D" id="3.40.50.12780">
    <property type="entry name" value="N-terminal domain of ligase-like"/>
    <property type="match status" value="1"/>
</dbReference>
<dbReference type="CDD" id="cd05911">
    <property type="entry name" value="Firefly_Luc_like"/>
    <property type="match status" value="1"/>
</dbReference>
<dbReference type="PANTHER" id="PTHR24096:SF149">
    <property type="entry name" value="AMP-BINDING DOMAIN-CONTAINING PROTEIN-RELATED"/>
    <property type="match status" value="1"/>
</dbReference>
<dbReference type="AlphaFoldDB" id="A0A0D2FDL2"/>
<dbReference type="Proteomes" id="UP000053617">
    <property type="component" value="Unassembled WGS sequence"/>
</dbReference>
<dbReference type="STRING" id="1442369.A0A0D2FDL2"/>
<reference evidence="5 6" key="1">
    <citation type="submission" date="2015-01" db="EMBL/GenBank/DDBJ databases">
        <title>The Genome Sequence of Rhinocladiella mackenzie CBS 650.93.</title>
        <authorList>
            <consortium name="The Broad Institute Genomics Platform"/>
            <person name="Cuomo C."/>
            <person name="de Hoog S."/>
            <person name="Gorbushina A."/>
            <person name="Stielow B."/>
            <person name="Teixiera M."/>
            <person name="Abouelleil A."/>
            <person name="Chapman S.B."/>
            <person name="Priest M."/>
            <person name="Young S.K."/>
            <person name="Wortman J."/>
            <person name="Nusbaum C."/>
            <person name="Birren B."/>
        </authorList>
    </citation>
    <scope>NUCLEOTIDE SEQUENCE [LARGE SCALE GENOMIC DNA]</scope>
    <source>
        <strain evidence="5 6">CBS 650.93</strain>
    </source>
</reference>
<keyword evidence="2" id="KW-0436">Ligase</keyword>
<evidence type="ECO:0000313" key="6">
    <source>
        <dbReference type="Proteomes" id="UP000053617"/>
    </source>
</evidence>
<dbReference type="InterPro" id="IPR020845">
    <property type="entry name" value="AMP-binding_CS"/>
</dbReference>
<dbReference type="Pfam" id="PF00501">
    <property type="entry name" value="AMP-binding"/>
    <property type="match status" value="1"/>
</dbReference>
<evidence type="ECO:0000256" key="2">
    <source>
        <dbReference type="ARBA" id="ARBA00022598"/>
    </source>
</evidence>
<comment type="similarity">
    <text evidence="1">Belongs to the ATP-dependent AMP-binding enzyme family.</text>
</comment>
<name>A0A0D2FDL2_9EURO</name>
<dbReference type="InterPro" id="IPR042099">
    <property type="entry name" value="ANL_N_sf"/>
</dbReference>
<proteinExistence type="inferred from homology"/>
<gene>
    <name evidence="5" type="ORF">Z518_10309</name>
</gene>
<organism evidence="5 6">
    <name type="scientific">Rhinocladiella mackenziei CBS 650.93</name>
    <dbReference type="NCBI Taxonomy" id="1442369"/>
    <lineage>
        <taxon>Eukaryota</taxon>
        <taxon>Fungi</taxon>
        <taxon>Dikarya</taxon>
        <taxon>Ascomycota</taxon>
        <taxon>Pezizomycotina</taxon>
        <taxon>Eurotiomycetes</taxon>
        <taxon>Chaetothyriomycetidae</taxon>
        <taxon>Chaetothyriales</taxon>
        <taxon>Herpotrichiellaceae</taxon>
        <taxon>Rhinocladiella</taxon>
    </lineage>
</organism>
<protein>
    <recommendedName>
        <fullName evidence="7">Phenylacetyl-CoA ligase</fullName>
    </recommendedName>
</protein>